<feature type="domain" description="Luciferase-like" evidence="2">
    <location>
        <begin position="20"/>
        <end position="194"/>
    </location>
</feature>
<dbReference type="PANTHER" id="PTHR43244">
    <property type="match status" value="1"/>
</dbReference>
<dbReference type="OrthoDB" id="3773796at2"/>
<gene>
    <name evidence="3" type="ORF">EKO23_11680</name>
</gene>
<organism evidence="3 4">
    <name type="scientific">Nocardioides guangzhouensis</name>
    <dbReference type="NCBI Taxonomy" id="2497878"/>
    <lineage>
        <taxon>Bacteria</taxon>
        <taxon>Bacillati</taxon>
        <taxon>Actinomycetota</taxon>
        <taxon>Actinomycetes</taxon>
        <taxon>Propionibacteriales</taxon>
        <taxon>Nocardioidaceae</taxon>
        <taxon>Nocardioides</taxon>
    </lineage>
</organism>
<evidence type="ECO:0000256" key="1">
    <source>
        <dbReference type="ARBA" id="ARBA00023002"/>
    </source>
</evidence>
<dbReference type="Proteomes" id="UP000295198">
    <property type="component" value="Unassembled WGS sequence"/>
</dbReference>
<dbReference type="Pfam" id="PF00296">
    <property type="entry name" value="Bac_luciferase"/>
    <property type="match status" value="1"/>
</dbReference>
<evidence type="ECO:0000313" key="3">
    <source>
        <dbReference type="EMBL" id="RYP85658.1"/>
    </source>
</evidence>
<dbReference type="AlphaFoldDB" id="A0A4Q4ZD52"/>
<dbReference type="EMBL" id="SDKM01000015">
    <property type="protein sequence ID" value="RYP85658.1"/>
    <property type="molecule type" value="Genomic_DNA"/>
</dbReference>
<dbReference type="SUPFAM" id="SSF51679">
    <property type="entry name" value="Bacterial luciferase-like"/>
    <property type="match status" value="1"/>
</dbReference>
<dbReference type="InterPro" id="IPR011251">
    <property type="entry name" value="Luciferase-like_dom"/>
</dbReference>
<dbReference type="Gene3D" id="3.20.20.30">
    <property type="entry name" value="Luciferase-like domain"/>
    <property type="match status" value="1"/>
</dbReference>
<proteinExistence type="predicted"/>
<evidence type="ECO:0000259" key="2">
    <source>
        <dbReference type="Pfam" id="PF00296"/>
    </source>
</evidence>
<comment type="caution">
    <text evidence="3">The sequence shown here is derived from an EMBL/GenBank/DDBJ whole genome shotgun (WGS) entry which is preliminary data.</text>
</comment>
<dbReference type="InterPro" id="IPR036661">
    <property type="entry name" value="Luciferase-like_sf"/>
</dbReference>
<name>A0A4Q4ZD52_9ACTN</name>
<evidence type="ECO:0000313" key="4">
    <source>
        <dbReference type="Proteomes" id="UP000295198"/>
    </source>
</evidence>
<keyword evidence="1" id="KW-0560">Oxidoreductase</keyword>
<reference evidence="3 4" key="1">
    <citation type="submission" date="2019-01" db="EMBL/GenBank/DDBJ databases">
        <title>Nocardioides guangzhouensis sp. nov., an actinobacterium isolated from soil.</title>
        <authorList>
            <person name="Fu Y."/>
            <person name="Cai Y."/>
            <person name="Lin Z."/>
            <person name="Chen P."/>
        </authorList>
    </citation>
    <scope>NUCLEOTIDE SEQUENCE [LARGE SCALE GENOMIC DNA]</scope>
    <source>
        <strain evidence="3 4">130</strain>
    </source>
</reference>
<dbReference type="InterPro" id="IPR050564">
    <property type="entry name" value="F420-G6PD/mer"/>
</dbReference>
<sequence>MEYGAHLPQVDLDGRGWDPGGLTSYARTARELGFRALSANDHLVFRRPWLDGIVALASVVEASGDLTLATTVALPVVRGPAALAKAAAALDLLSGGRVVLGVGPGSSPEDYALAGVPFEERWPRFDASVVELRGHLRGGPDVPALEPRSRPEGPPIWIGSWGSAAGLRRAARLGDGWLASAYNTSPEVVAAGRREHGLACSVATMWTYVTDDERVRAEQLGRLAAMLGRSESDLAGRVMVGPAEECAALLTSYADAGVDTLYVWPLADHERQLERVIQEVVPLTCGP</sequence>
<keyword evidence="4" id="KW-1185">Reference proteome</keyword>
<protein>
    <submittedName>
        <fullName evidence="3">LLM class flavin-dependent oxidoreductase</fullName>
    </submittedName>
</protein>
<dbReference type="PANTHER" id="PTHR43244:SF1">
    <property type="entry name" value="5,10-METHYLENETETRAHYDROMETHANOPTERIN REDUCTASE"/>
    <property type="match status" value="1"/>
</dbReference>
<accession>A0A4Q4ZD52</accession>
<dbReference type="RefSeq" id="WP_134717423.1">
    <property type="nucleotide sequence ID" value="NZ_SDKM01000015.1"/>
</dbReference>
<dbReference type="GO" id="GO:0016705">
    <property type="term" value="F:oxidoreductase activity, acting on paired donors, with incorporation or reduction of molecular oxygen"/>
    <property type="evidence" value="ECO:0007669"/>
    <property type="project" value="InterPro"/>
</dbReference>
<dbReference type="CDD" id="cd01097">
    <property type="entry name" value="Tetrahydromethanopterin_reductase"/>
    <property type="match status" value="1"/>
</dbReference>